<evidence type="ECO:0000313" key="3">
    <source>
        <dbReference type="Proteomes" id="UP001161247"/>
    </source>
</evidence>
<proteinExistence type="predicted"/>
<dbReference type="AlphaFoldDB" id="A0AAV1C5E6"/>
<feature type="coiled-coil region" evidence="1">
    <location>
        <begin position="57"/>
        <end position="94"/>
    </location>
</feature>
<keyword evidence="1" id="KW-0175">Coiled coil</keyword>
<dbReference type="PANTHER" id="PTHR35730:SF2">
    <property type="entry name" value="KINETOCHORE PROTEIN SPC24 HOMOLOG-RELATED"/>
    <property type="match status" value="1"/>
</dbReference>
<dbReference type="EMBL" id="OX459118">
    <property type="protein sequence ID" value="CAI9090854.1"/>
    <property type="molecule type" value="Genomic_DNA"/>
</dbReference>
<protein>
    <submittedName>
        <fullName evidence="2">OLC1v1025722C1</fullName>
    </submittedName>
</protein>
<evidence type="ECO:0000256" key="1">
    <source>
        <dbReference type="SAM" id="Coils"/>
    </source>
</evidence>
<name>A0AAV1C5E6_OLDCO</name>
<dbReference type="PANTHER" id="PTHR35730">
    <property type="entry name" value="KINETOCHORE PROTEIN SPC24 HOMOLOG-RELATED"/>
    <property type="match status" value="1"/>
</dbReference>
<gene>
    <name evidence="2" type="ORF">OLC1_LOCUS2914</name>
</gene>
<accession>A0AAV1C5E6</accession>
<keyword evidence="3" id="KW-1185">Reference proteome</keyword>
<dbReference type="Proteomes" id="UP001161247">
    <property type="component" value="Chromosome 1"/>
</dbReference>
<evidence type="ECO:0000313" key="2">
    <source>
        <dbReference type="EMBL" id="CAI9090854.1"/>
    </source>
</evidence>
<organism evidence="2 3">
    <name type="scientific">Oldenlandia corymbosa var. corymbosa</name>
    <dbReference type="NCBI Taxonomy" id="529605"/>
    <lineage>
        <taxon>Eukaryota</taxon>
        <taxon>Viridiplantae</taxon>
        <taxon>Streptophyta</taxon>
        <taxon>Embryophyta</taxon>
        <taxon>Tracheophyta</taxon>
        <taxon>Spermatophyta</taxon>
        <taxon>Magnoliopsida</taxon>
        <taxon>eudicotyledons</taxon>
        <taxon>Gunneridae</taxon>
        <taxon>Pentapetalae</taxon>
        <taxon>asterids</taxon>
        <taxon>lamiids</taxon>
        <taxon>Gentianales</taxon>
        <taxon>Rubiaceae</taxon>
        <taxon>Rubioideae</taxon>
        <taxon>Spermacoceae</taxon>
        <taxon>Hedyotis-Oldenlandia complex</taxon>
        <taxon>Oldenlandia</taxon>
    </lineage>
</organism>
<sequence>MGDAARIEVEKLISFGNDLNNLLERNEDINDLKQCLHQFQALQSQCDADFEQVECSVQEYQKKLDLSRKRTAEAKLELDVYEDTESEAKELEEASQIERMLKEELR</sequence>
<reference evidence="2" key="1">
    <citation type="submission" date="2023-03" db="EMBL/GenBank/DDBJ databases">
        <authorList>
            <person name="Julca I."/>
        </authorList>
    </citation>
    <scope>NUCLEOTIDE SEQUENCE</scope>
</reference>
<dbReference type="GO" id="GO:0051983">
    <property type="term" value="P:regulation of chromosome segregation"/>
    <property type="evidence" value="ECO:0007669"/>
    <property type="project" value="InterPro"/>
</dbReference>
<dbReference type="InterPro" id="IPR044951">
    <property type="entry name" value="SPC24-like"/>
</dbReference>